<name>A0A2T1A6P8_9ACTN</name>
<accession>A0A2T1A6P8</accession>
<dbReference type="OrthoDB" id="2020141at2"/>
<dbReference type="InterPro" id="IPR027417">
    <property type="entry name" value="P-loop_NTPase"/>
</dbReference>
<proteinExistence type="predicted"/>
<dbReference type="EMBL" id="PVUE01000001">
    <property type="protein sequence ID" value="PRZ44271.1"/>
    <property type="molecule type" value="Genomic_DNA"/>
</dbReference>
<dbReference type="Gene3D" id="3.40.50.300">
    <property type="entry name" value="P-loop containing nucleotide triphosphate hydrolases"/>
    <property type="match status" value="1"/>
</dbReference>
<evidence type="ECO:0000313" key="2">
    <source>
        <dbReference type="Proteomes" id="UP000237752"/>
    </source>
</evidence>
<sequence>MQPSPYTPGAIAPEVPGRDHQLAEFDERLSLMADLRQFIGRPRIDIAPRGVGKTSMLAQVRRMAEQRGAVTIWVAGGGGSLIADIAAQFEIATDGWAPRTRRKLHDLANRASFKVRVGVPGLVGAEAKLAAPDASAHDPGAPAGAGELTTFLAEAAKAAQREKHSGLVLLIDEIQDADKVGLSSFAHGWQNLQHLPGSGAAPAAVFAAGLPNSDTVLRAAASFTERWDYQPLDLLSPNAAIAALVRPAQRLGVTWAPDGLRAAVEYAEGFPFTLQLLGDAAWRAAGRPDAGRQITLAHVHTARQTIATDLETLHRARWNAATPAEQSFLQAMADIGGTSVSRTDIATALHVASRSLSEPRDRLIAKGIIRVTGHGQLGFTINGFGDYLRDRADD</sequence>
<protein>
    <submittedName>
        <fullName evidence="1">AAA ATPase-like protein</fullName>
    </submittedName>
</protein>
<reference evidence="1 2" key="1">
    <citation type="submission" date="2018-03" db="EMBL/GenBank/DDBJ databases">
        <title>Genomic Encyclopedia of Archaeal and Bacterial Type Strains, Phase II (KMG-II): from individual species to whole genera.</title>
        <authorList>
            <person name="Goeker M."/>
        </authorList>
    </citation>
    <scope>NUCLEOTIDE SEQUENCE [LARGE SCALE GENOMIC DNA]</scope>
    <source>
        <strain evidence="1 2">DSM 100065</strain>
    </source>
</reference>
<evidence type="ECO:0000313" key="1">
    <source>
        <dbReference type="EMBL" id="PRZ44271.1"/>
    </source>
</evidence>
<dbReference type="AlphaFoldDB" id="A0A2T1A6P8"/>
<organism evidence="1 2">
    <name type="scientific">Antricoccus suffuscus</name>
    <dbReference type="NCBI Taxonomy" id="1629062"/>
    <lineage>
        <taxon>Bacteria</taxon>
        <taxon>Bacillati</taxon>
        <taxon>Actinomycetota</taxon>
        <taxon>Actinomycetes</taxon>
        <taxon>Geodermatophilales</taxon>
        <taxon>Antricoccaceae</taxon>
        <taxon>Antricoccus</taxon>
    </lineage>
</organism>
<gene>
    <name evidence="1" type="ORF">CLV47_101397</name>
</gene>
<comment type="caution">
    <text evidence="1">The sequence shown here is derived from an EMBL/GenBank/DDBJ whole genome shotgun (WGS) entry which is preliminary data.</text>
</comment>
<dbReference type="SUPFAM" id="SSF52540">
    <property type="entry name" value="P-loop containing nucleoside triphosphate hydrolases"/>
    <property type="match status" value="1"/>
</dbReference>
<keyword evidence="2" id="KW-1185">Reference proteome</keyword>
<dbReference type="Proteomes" id="UP000237752">
    <property type="component" value="Unassembled WGS sequence"/>
</dbReference>
<dbReference type="RefSeq" id="WP_106347301.1">
    <property type="nucleotide sequence ID" value="NZ_PVUE01000001.1"/>
</dbReference>